<proteinExistence type="inferred from homology"/>
<evidence type="ECO:0000256" key="1">
    <source>
        <dbReference type="ARBA" id="ARBA00004370"/>
    </source>
</evidence>
<keyword evidence="3 7" id="KW-0812">Transmembrane</keyword>
<dbReference type="Pfam" id="PF05055">
    <property type="entry name" value="DUF677"/>
    <property type="match status" value="1"/>
</dbReference>
<comment type="caution">
    <text evidence="8">The sequence shown here is derived from an EMBL/GenBank/DDBJ whole genome shotgun (WGS) entry which is preliminary data.</text>
</comment>
<dbReference type="InterPro" id="IPR007749">
    <property type="entry name" value="DUF677"/>
</dbReference>
<evidence type="ECO:0000256" key="3">
    <source>
        <dbReference type="ARBA" id="ARBA00022692"/>
    </source>
</evidence>
<name>A0AAV7F5X8_ARIFI</name>
<sequence length="377" mass="42221">MRFFRTSVNSADKSTWGTSPSVTSEPISSPPPLPQDLVQSSTEGTPVPSSQASPTVNLTREYTLAVQTSSYNHIWTTIHAEGQAQLASAQVVGQVLQPDRDSIREVLQQARPSNLTRLVSSYFDNSEHTSHLCLLLHRSVDRARTVYRPIGDLTEMLPTHHLTQSQCDWAFDILAEFDSQENPFPSSDSIFHEMRECFTELKQQLDRRLHKARRQVNIVRCTTKSSAICLLGTCIGAIVSSIVLAVHALPALVAAPLLVFIPDGLLKKQLDHIAQLDAAAKGTYVLNNDLDTIDRLVARLHATVESDKLLVKLGLERGRDRFPIQEVVKQLGKNHPNFLHQLKDLEEHVCLCFATVNRARGLLLQEIHQKETARRRR</sequence>
<feature type="compositionally biased region" description="Polar residues" evidence="6">
    <location>
        <begin position="37"/>
        <end position="55"/>
    </location>
</feature>
<dbReference type="EMBL" id="JAINDJ010000002">
    <property type="protein sequence ID" value="KAG9456590.1"/>
    <property type="molecule type" value="Genomic_DNA"/>
</dbReference>
<evidence type="ECO:0000313" key="9">
    <source>
        <dbReference type="Proteomes" id="UP000825729"/>
    </source>
</evidence>
<evidence type="ECO:0000313" key="8">
    <source>
        <dbReference type="EMBL" id="KAG9456590.1"/>
    </source>
</evidence>
<organism evidence="8 9">
    <name type="scientific">Aristolochia fimbriata</name>
    <name type="common">White veined hardy Dutchman's pipe vine</name>
    <dbReference type="NCBI Taxonomy" id="158543"/>
    <lineage>
        <taxon>Eukaryota</taxon>
        <taxon>Viridiplantae</taxon>
        <taxon>Streptophyta</taxon>
        <taxon>Embryophyta</taxon>
        <taxon>Tracheophyta</taxon>
        <taxon>Spermatophyta</taxon>
        <taxon>Magnoliopsida</taxon>
        <taxon>Magnoliidae</taxon>
        <taxon>Piperales</taxon>
        <taxon>Aristolochiaceae</taxon>
        <taxon>Aristolochia</taxon>
    </lineage>
</organism>
<evidence type="ECO:0000256" key="4">
    <source>
        <dbReference type="ARBA" id="ARBA00022989"/>
    </source>
</evidence>
<evidence type="ECO:0000256" key="6">
    <source>
        <dbReference type="SAM" id="MobiDB-lite"/>
    </source>
</evidence>
<comment type="similarity">
    <text evidence="2">Belongs to the UPF0496 family.</text>
</comment>
<keyword evidence="9" id="KW-1185">Reference proteome</keyword>
<accession>A0AAV7F5X8</accession>
<gene>
    <name evidence="8" type="ORF">H6P81_001098</name>
</gene>
<keyword evidence="5 7" id="KW-0472">Membrane</keyword>
<reference evidence="8 9" key="1">
    <citation type="submission" date="2021-07" db="EMBL/GenBank/DDBJ databases">
        <title>The Aristolochia fimbriata genome: insights into angiosperm evolution, floral development and chemical biosynthesis.</title>
        <authorList>
            <person name="Jiao Y."/>
        </authorList>
    </citation>
    <scope>NUCLEOTIDE SEQUENCE [LARGE SCALE GENOMIC DNA]</scope>
    <source>
        <strain evidence="8">IBCAS-2021</strain>
        <tissue evidence="8">Leaf</tissue>
    </source>
</reference>
<dbReference type="Proteomes" id="UP000825729">
    <property type="component" value="Unassembled WGS sequence"/>
</dbReference>
<evidence type="ECO:0000256" key="5">
    <source>
        <dbReference type="ARBA" id="ARBA00023136"/>
    </source>
</evidence>
<dbReference type="GO" id="GO:0016020">
    <property type="term" value="C:membrane"/>
    <property type="evidence" value="ECO:0007669"/>
    <property type="project" value="UniProtKB-SubCell"/>
</dbReference>
<dbReference type="PANTHER" id="PTHR31113:SF5">
    <property type="entry name" value="OS04G0405700 PROTEIN"/>
    <property type="match status" value="1"/>
</dbReference>
<comment type="subcellular location">
    <subcellularLocation>
        <location evidence="1">Membrane</location>
    </subcellularLocation>
</comment>
<protein>
    <submittedName>
        <fullName evidence="8">Uncharacterized protein</fullName>
    </submittedName>
</protein>
<feature type="compositionally biased region" description="Polar residues" evidence="6">
    <location>
        <begin position="1"/>
        <end position="27"/>
    </location>
</feature>
<feature type="region of interest" description="Disordered" evidence="6">
    <location>
        <begin position="1"/>
        <end position="55"/>
    </location>
</feature>
<evidence type="ECO:0000256" key="7">
    <source>
        <dbReference type="SAM" id="Phobius"/>
    </source>
</evidence>
<evidence type="ECO:0000256" key="2">
    <source>
        <dbReference type="ARBA" id="ARBA00009074"/>
    </source>
</evidence>
<dbReference type="AlphaFoldDB" id="A0AAV7F5X8"/>
<feature type="transmembrane region" description="Helical" evidence="7">
    <location>
        <begin position="230"/>
        <end position="261"/>
    </location>
</feature>
<keyword evidence="4 7" id="KW-1133">Transmembrane helix</keyword>
<dbReference type="PANTHER" id="PTHR31113">
    <property type="entry name" value="UPF0496 PROTEIN 3-RELATED"/>
    <property type="match status" value="1"/>
</dbReference>